<evidence type="ECO:0000256" key="1">
    <source>
        <dbReference type="SAM" id="SignalP"/>
    </source>
</evidence>
<dbReference type="Gramene" id="TraesCS4D03G0080200.1">
    <property type="protein sequence ID" value="TraesCS4D03G0080200.1.CDS1"/>
    <property type="gene ID" value="TraesCS4D03G0080200"/>
</dbReference>
<dbReference type="Gramene" id="TraesARI4D03G02463350.1">
    <property type="protein sequence ID" value="TraesARI4D03G02463350.1.CDS1"/>
    <property type="gene ID" value="TraesARI4D03G02463350"/>
</dbReference>
<gene>
    <name evidence="2" type="ORF">1D13.3</name>
    <name evidence="3" type="ORF">CFC21_060429</name>
</gene>
<dbReference type="Gramene" id="TraesSTA4D03G02420070.1">
    <property type="protein sequence ID" value="TraesSTA4D03G02420070.1.CDS1"/>
    <property type="gene ID" value="TraesSTA4D03G02420070"/>
</dbReference>
<reference evidence="3" key="3">
    <citation type="submission" date="2020-03" db="EMBL/GenBank/DDBJ databases">
        <title>The second near-complete assembly of the hexaploid bread wheat (Triticum aestivum) genome.</title>
        <authorList>
            <person name="Zimin A.V."/>
            <person name="Puiu D."/>
            <person name="Shumante A."/>
            <person name="Alonge M."/>
            <person name="Salzberg S.L."/>
        </authorList>
    </citation>
    <scope>NUCLEOTIDE SEQUENCE</scope>
    <source>
        <tissue evidence="3">Leaf</tissue>
    </source>
</reference>
<organism evidence="3">
    <name type="scientific">Triticum aestivum</name>
    <name type="common">Wheat</name>
    <dbReference type="NCBI Taxonomy" id="4565"/>
    <lineage>
        <taxon>Eukaryota</taxon>
        <taxon>Viridiplantae</taxon>
        <taxon>Streptophyta</taxon>
        <taxon>Embryophyta</taxon>
        <taxon>Tracheophyta</taxon>
        <taxon>Spermatophyta</taxon>
        <taxon>Magnoliopsida</taxon>
        <taxon>Liliopsida</taxon>
        <taxon>Poales</taxon>
        <taxon>Poaceae</taxon>
        <taxon>BOP clade</taxon>
        <taxon>Pooideae</taxon>
        <taxon>Triticodae</taxon>
        <taxon>Triticeae</taxon>
        <taxon>Triticinae</taxon>
        <taxon>Triticum</taxon>
    </lineage>
</organism>
<dbReference type="Proteomes" id="UP000815260">
    <property type="component" value="Chromosome 4D"/>
</dbReference>
<proteinExistence type="predicted"/>
<evidence type="ECO:0000313" key="2">
    <source>
        <dbReference type="EMBL" id="ADP02175.1"/>
    </source>
</evidence>
<dbReference type="Gramene" id="TraesJUL4D03G02443720.1">
    <property type="protein sequence ID" value="TraesJUL4D03G02443720.1.CDS1"/>
    <property type="gene ID" value="TraesJUL4D03G02443720"/>
</dbReference>
<reference evidence="3" key="2">
    <citation type="journal article" date="2017" name="Gigascience">
        <title>The first near-complete assembly of the hexaploid bread wheat genome, Triticum aestivum.</title>
        <authorList>
            <person name="Zimin A.V."/>
            <person name="Puiu D."/>
            <person name="Hall R."/>
            <person name="Kingan S."/>
            <person name="Clavijo B.J."/>
            <person name="Salzberg S.L."/>
        </authorList>
    </citation>
    <scope>NUCLEOTIDE SEQUENCE</scope>
    <source>
        <tissue evidence="3">Leaf</tissue>
    </source>
</reference>
<keyword evidence="1" id="KW-0732">Signal</keyword>
<dbReference type="Gramene" id="TraesWEE_scaffold_122488_01G000200.1">
    <property type="protein sequence ID" value="TraesWEE_scaffold_122488_01G000200.1"/>
    <property type="gene ID" value="TraesWEE_scaffold_122488_01G000200"/>
</dbReference>
<sequence length="80" mass="8075">MIPEGAAELVSLLAPLLVVVGVAAVIASASAGGGAREAEAQVEAQAREWARFVFGSSEDAELVDGAGGRADPRWRVDGLG</sequence>
<accession>A0A9R1GSV9</accession>
<dbReference type="EMBL" id="CM022222">
    <property type="protein sequence ID" value="KAF7052313.1"/>
    <property type="molecule type" value="Genomic_DNA"/>
</dbReference>
<dbReference type="EMBL" id="HQ435323">
    <property type="protein sequence ID" value="ADP02175.1"/>
    <property type="molecule type" value="Genomic_DNA"/>
</dbReference>
<dbReference type="AlphaFoldDB" id="A0A9R1GSV9"/>
<dbReference type="Gramene" id="TraesSYM4D03G02452030.1">
    <property type="protein sequence ID" value="TraesSYM4D03G02452030.1.CDS1"/>
    <property type="gene ID" value="TraesSYM4D03G02452030"/>
</dbReference>
<dbReference type="Gramene" id="TraesNOR4D03G02442800.1">
    <property type="protein sequence ID" value="TraesNOR4D03G02442800.1.CDS1"/>
    <property type="gene ID" value="TraesNOR4D03G02442800"/>
</dbReference>
<dbReference type="Gramene" id="TraesCLE_scaffold_068246_01G000300.1">
    <property type="protein sequence ID" value="TraesCLE_scaffold_068246_01G000300.1"/>
    <property type="gene ID" value="TraesCLE_scaffold_068246_01G000300"/>
</dbReference>
<name>A0A9R1GSV9_WHEAT</name>
<dbReference type="Gramene" id="TraesCAD_scaffold_016021_01G000400.1">
    <property type="protein sequence ID" value="TraesCAD_scaffold_016021_01G000400.1"/>
    <property type="gene ID" value="TraesCAD_scaffold_016021_01G000400"/>
</dbReference>
<dbReference type="Gramene" id="TraesMAC4D03G02423160.1">
    <property type="protein sequence ID" value="TraesMAC4D03G02423160.1.CDS1"/>
    <property type="gene ID" value="TraesMAC4D03G02423160"/>
</dbReference>
<dbReference type="Gramene" id="TraesLAC4D03G02378260.1">
    <property type="protein sequence ID" value="TraesLAC4D03G02378260.1.CDS1"/>
    <property type="gene ID" value="TraesLAC4D03G02378260"/>
</dbReference>
<evidence type="ECO:0000313" key="3">
    <source>
        <dbReference type="EMBL" id="KAF7052313.1"/>
    </source>
</evidence>
<feature type="chain" id="PRO_5044164046" evidence="1">
    <location>
        <begin position="32"/>
        <end position="80"/>
    </location>
</feature>
<reference evidence="2" key="1">
    <citation type="journal article" date="2012" name="Funct. Integr. Genomics">
        <title>New cis-regulatory elements in the Rht-D1b locus region of wheat.</title>
        <authorList>
            <person name="Duan J."/>
            <person name="Wu J."/>
            <person name="Liu Y."/>
            <person name="Xiao J."/>
            <person name="Zhao G."/>
            <person name="Gu Y."/>
            <person name="Jia J."/>
            <person name="Kong X."/>
        </authorList>
    </citation>
    <scope>NUCLEOTIDE SEQUENCE</scope>
</reference>
<dbReference type="Gramene" id="TraesJAG4D03G02422150.1">
    <property type="protein sequence ID" value="TraesJAG4D03G02422150.1.CDS1"/>
    <property type="gene ID" value="TraesJAG4D03G02422150"/>
</dbReference>
<dbReference type="Gramene" id="TraesLDM4D03G02426900.1">
    <property type="protein sequence ID" value="TraesLDM4D03G02426900.1.CDS1"/>
    <property type="gene ID" value="TraesLDM4D03G02426900"/>
</dbReference>
<dbReference type="Gramene" id="TraesROB_scaffold_022137_01G000300.1">
    <property type="protein sequence ID" value="TraesROB_scaffold_022137_01G000300.1"/>
    <property type="gene ID" value="TraesROB_scaffold_022137_01G000300"/>
</dbReference>
<dbReference type="Gramene" id="TraesRN4D0100084000.1">
    <property type="protein sequence ID" value="TraesRN4D0100084000.1"/>
    <property type="gene ID" value="TraesRN4D0100084000"/>
</dbReference>
<protein>
    <submittedName>
        <fullName evidence="3">Uncharacterized protein</fullName>
    </submittedName>
</protein>
<feature type="signal peptide" evidence="1">
    <location>
        <begin position="1"/>
        <end position="31"/>
    </location>
</feature>